<comment type="caution">
    <text evidence="1">The sequence shown here is derived from an EMBL/GenBank/DDBJ whole genome shotgun (WGS) entry which is preliminary data.</text>
</comment>
<organism evidence="1 2">
    <name type="scientific">Brevibacillus fulvus</name>
    <dbReference type="NCBI Taxonomy" id="1125967"/>
    <lineage>
        <taxon>Bacteria</taxon>
        <taxon>Bacillati</taxon>
        <taxon>Bacillota</taxon>
        <taxon>Bacilli</taxon>
        <taxon>Bacillales</taxon>
        <taxon>Paenibacillaceae</taxon>
        <taxon>Brevibacillus</taxon>
    </lineage>
</organism>
<keyword evidence="2" id="KW-1185">Reference proteome</keyword>
<dbReference type="Gene3D" id="3.40.50.150">
    <property type="entry name" value="Vaccinia Virus protein VP39"/>
    <property type="match status" value="1"/>
</dbReference>
<dbReference type="SUPFAM" id="SSF53335">
    <property type="entry name" value="S-adenosyl-L-methionine-dependent methyltransferases"/>
    <property type="match status" value="1"/>
</dbReference>
<protein>
    <submittedName>
        <fullName evidence="1">O-methyltransferase YrrM</fullName>
    </submittedName>
</protein>
<proteinExistence type="predicted"/>
<dbReference type="EMBL" id="JAFBEB010000001">
    <property type="protein sequence ID" value="MBM7589022.1"/>
    <property type="molecule type" value="Genomic_DNA"/>
</dbReference>
<sequence>MKDNAERIAELAKQIEPIQGWLNPQAGGTLYNLGVQHIPTAVIVELGSWKGRSTAWLGFSLLDRGGGTLYAVDHWMGSTGEIAHQQLLQNYGEDQLYQEFVQNMEKLGLQNIVNPIRMDTIRATRQIPLETEIGLLHIDASHRYEDVRRDFEFWSPYVKTGGYIVFDDVPSWPGPTRLVTELPRWYRQVAISPNQWIVKKVEY</sequence>
<dbReference type="AlphaFoldDB" id="A0A939BQY4"/>
<evidence type="ECO:0000313" key="1">
    <source>
        <dbReference type="EMBL" id="MBM7589022.1"/>
    </source>
</evidence>
<dbReference type="Pfam" id="PF13578">
    <property type="entry name" value="Methyltransf_24"/>
    <property type="match status" value="1"/>
</dbReference>
<dbReference type="RefSeq" id="WP_204516721.1">
    <property type="nucleotide sequence ID" value="NZ_BAABIN010000009.1"/>
</dbReference>
<evidence type="ECO:0000313" key="2">
    <source>
        <dbReference type="Proteomes" id="UP000717624"/>
    </source>
</evidence>
<name>A0A939BQY4_9BACL</name>
<gene>
    <name evidence="1" type="ORF">JOD01_000608</name>
</gene>
<dbReference type="InterPro" id="IPR029063">
    <property type="entry name" value="SAM-dependent_MTases_sf"/>
</dbReference>
<accession>A0A939BQY4</accession>
<dbReference type="Proteomes" id="UP000717624">
    <property type="component" value="Unassembled WGS sequence"/>
</dbReference>
<reference evidence="1" key="1">
    <citation type="submission" date="2021-01" db="EMBL/GenBank/DDBJ databases">
        <title>Genomic Encyclopedia of Type Strains, Phase IV (KMG-IV): sequencing the most valuable type-strain genomes for metagenomic binning, comparative biology and taxonomic classification.</title>
        <authorList>
            <person name="Goeker M."/>
        </authorList>
    </citation>
    <scope>NUCLEOTIDE SEQUENCE</scope>
    <source>
        <strain evidence="1">DSM 25523</strain>
    </source>
</reference>